<dbReference type="InterPro" id="IPR029278">
    <property type="entry name" value="Imm26"/>
</dbReference>
<organism evidence="1 2">
    <name type="scientific">Actinophytocola glycyrrhizae</name>
    <dbReference type="NCBI Taxonomy" id="2044873"/>
    <lineage>
        <taxon>Bacteria</taxon>
        <taxon>Bacillati</taxon>
        <taxon>Actinomycetota</taxon>
        <taxon>Actinomycetes</taxon>
        <taxon>Pseudonocardiales</taxon>
        <taxon>Pseudonocardiaceae</taxon>
    </lineage>
</organism>
<comment type="caution">
    <text evidence="1">The sequence shown here is derived from an EMBL/GenBank/DDBJ whole genome shotgun (WGS) entry which is preliminary data.</text>
</comment>
<evidence type="ECO:0000313" key="2">
    <source>
        <dbReference type="Proteomes" id="UP001595859"/>
    </source>
</evidence>
<sequence>MAVPLRDEGYVVGIVAQADGAGGVTSYFFGPRRLVVPEVVELASSLRPSDAIHTCNYGDPGLADGKWSVIGGHEEWEPDNWPVPVFGYIEGPGRLAWKVTYKDDNLTEYATREQITVEECLRLPKTGVSGSGAVEKALTHLLNGGTLYDPRVQAYGGTR</sequence>
<gene>
    <name evidence="1" type="ORF">ACFPCV_05820</name>
</gene>
<keyword evidence="2" id="KW-1185">Reference proteome</keyword>
<protein>
    <submittedName>
        <fullName evidence="1">Imm26 family immunity protein</fullName>
    </submittedName>
</protein>
<dbReference type="EMBL" id="JBHSIS010000002">
    <property type="protein sequence ID" value="MFC4853013.1"/>
    <property type="molecule type" value="Genomic_DNA"/>
</dbReference>
<dbReference type="Proteomes" id="UP001595859">
    <property type="component" value="Unassembled WGS sequence"/>
</dbReference>
<name>A0ABV9RUJ7_9PSEU</name>
<dbReference type="RefSeq" id="WP_378054959.1">
    <property type="nucleotide sequence ID" value="NZ_JBHSIS010000002.1"/>
</dbReference>
<accession>A0ABV9RUJ7</accession>
<evidence type="ECO:0000313" key="1">
    <source>
        <dbReference type="EMBL" id="MFC4853013.1"/>
    </source>
</evidence>
<proteinExistence type="predicted"/>
<dbReference type="Pfam" id="PF15428">
    <property type="entry name" value="Imm26"/>
    <property type="match status" value="1"/>
</dbReference>
<reference evidence="2" key="1">
    <citation type="journal article" date="2019" name="Int. J. Syst. Evol. Microbiol.">
        <title>The Global Catalogue of Microorganisms (GCM) 10K type strain sequencing project: providing services to taxonomists for standard genome sequencing and annotation.</title>
        <authorList>
            <consortium name="The Broad Institute Genomics Platform"/>
            <consortium name="The Broad Institute Genome Sequencing Center for Infectious Disease"/>
            <person name="Wu L."/>
            <person name="Ma J."/>
        </authorList>
    </citation>
    <scope>NUCLEOTIDE SEQUENCE [LARGE SCALE GENOMIC DNA]</scope>
    <source>
        <strain evidence="2">ZS-22-S1</strain>
    </source>
</reference>